<dbReference type="InterPro" id="IPR036388">
    <property type="entry name" value="WH-like_DNA-bd_sf"/>
</dbReference>
<evidence type="ECO:0000313" key="3">
    <source>
        <dbReference type="EMBL" id="SDL11957.1"/>
    </source>
</evidence>
<dbReference type="SUPFAM" id="SSF53067">
    <property type="entry name" value="Actin-like ATPase domain"/>
    <property type="match status" value="1"/>
</dbReference>
<reference evidence="3 4" key="1">
    <citation type="submission" date="2016-10" db="EMBL/GenBank/DDBJ databases">
        <authorList>
            <person name="de Groot N.N."/>
        </authorList>
    </citation>
    <scope>NUCLEOTIDE SEQUENCE [LARGE SCALE GENOMIC DNA]</scope>
    <source>
        <strain evidence="3 4">DSM 25294</strain>
    </source>
</reference>
<dbReference type="InterPro" id="IPR043129">
    <property type="entry name" value="ATPase_NBD"/>
</dbReference>
<sequence>MLRGTNQELGRPHNRRIVLEAIRQRGPISRAEIARGVGLTVQTVSTISSELLERGFISLSPGKPKGRGFPAPSLEVNPGGACACGIYVTPRGIEAGLIDLSGELFGRRTLRETQISADRAFECISEMVADLVQGWPEDRVIGVGLAIPGPFDIESMSFVGPTTMQTWRGVDVHERLKAAVPFPVFVELDSAAAAHGERLYGIGDRLTNFYYLFLGVGLGGSIIYDGRVMRGAWGNAGEIGHIPLVPGGEPCSCGNNGCLERYISLEAYDRRVAEIGEEAWLEEIAPIFRAAIVTIENMFDPEAVVLGGLAPVELRRKLLGLTDELPNSLAAREDRKVARVVLSDGGSEAVIRGAASLAVSRLFSPQPLMADERPGKNSDPFDRSSEEENVA</sequence>
<dbReference type="PANTHER" id="PTHR18964">
    <property type="entry name" value="ROK (REPRESSOR, ORF, KINASE) FAMILY"/>
    <property type="match status" value="1"/>
</dbReference>
<feature type="region of interest" description="Disordered" evidence="2">
    <location>
        <begin position="367"/>
        <end position="391"/>
    </location>
</feature>
<dbReference type="PANTHER" id="PTHR18964:SF149">
    <property type="entry name" value="BIFUNCTIONAL UDP-N-ACETYLGLUCOSAMINE 2-EPIMERASE_N-ACETYLMANNOSAMINE KINASE"/>
    <property type="match status" value="1"/>
</dbReference>
<dbReference type="InterPro" id="IPR000600">
    <property type="entry name" value="ROK"/>
</dbReference>
<dbReference type="OrthoDB" id="9810372at2"/>
<evidence type="ECO:0000256" key="2">
    <source>
        <dbReference type="SAM" id="MobiDB-lite"/>
    </source>
</evidence>
<dbReference type="RefSeq" id="WP_093162594.1">
    <property type="nucleotide sequence ID" value="NZ_FNEK01000068.1"/>
</dbReference>
<name>A0A1G9HGD4_9RHOB</name>
<feature type="compositionally biased region" description="Basic and acidic residues" evidence="2">
    <location>
        <begin position="370"/>
        <end position="391"/>
    </location>
</feature>
<organism evidence="3 4">
    <name type="scientific">Aliiruegeria lutimaris</name>
    <dbReference type="NCBI Taxonomy" id="571298"/>
    <lineage>
        <taxon>Bacteria</taxon>
        <taxon>Pseudomonadati</taxon>
        <taxon>Pseudomonadota</taxon>
        <taxon>Alphaproteobacteria</taxon>
        <taxon>Rhodobacterales</taxon>
        <taxon>Roseobacteraceae</taxon>
        <taxon>Aliiruegeria</taxon>
    </lineage>
</organism>
<dbReference type="Gene3D" id="3.30.420.40">
    <property type="match status" value="2"/>
</dbReference>
<accession>A0A1G9HGD4</accession>
<keyword evidence="3" id="KW-0418">Kinase</keyword>
<dbReference type="Proteomes" id="UP000199382">
    <property type="component" value="Unassembled WGS sequence"/>
</dbReference>
<dbReference type="Pfam" id="PF00480">
    <property type="entry name" value="ROK"/>
    <property type="match status" value="1"/>
</dbReference>
<gene>
    <name evidence="3" type="ORF">SAMN04488026_106824</name>
</gene>
<evidence type="ECO:0000256" key="1">
    <source>
        <dbReference type="ARBA" id="ARBA00006479"/>
    </source>
</evidence>
<dbReference type="InterPro" id="IPR036390">
    <property type="entry name" value="WH_DNA-bd_sf"/>
</dbReference>
<dbReference type="EMBL" id="FNEK01000068">
    <property type="protein sequence ID" value="SDL11957.1"/>
    <property type="molecule type" value="Genomic_DNA"/>
</dbReference>
<dbReference type="Gene3D" id="1.10.10.10">
    <property type="entry name" value="Winged helix-like DNA-binding domain superfamily/Winged helix DNA-binding domain"/>
    <property type="match status" value="1"/>
</dbReference>
<comment type="similarity">
    <text evidence="1">Belongs to the ROK (NagC/XylR) family.</text>
</comment>
<dbReference type="AlphaFoldDB" id="A0A1G9HGD4"/>
<keyword evidence="3" id="KW-0808">Transferase</keyword>
<protein>
    <submittedName>
        <fullName evidence="3">Sugar kinase of the NBD/HSP70 family, may contain an N-terminal HTH domain</fullName>
    </submittedName>
</protein>
<evidence type="ECO:0000313" key="4">
    <source>
        <dbReference type="Proteomes" id="UP000199382"/>
    </source>
</evidence>
<proteinExistence type="inferred from homology"/>
<dbReference type="GO" id="GO:0016301">
    <property type="term" value="F:kinase activity"/>
    <property type="evidence" value="ECO:0007669"/>
    <property type="project" value="UniProtKB-KW"/>
</dbReference>
<dbReference type="Pfam" id="PF13412">
    <property type="entry name" value="HTH_24"/>
    <property type="match status" value="1"/>
</dbReference>
<dbReference type="STRING" id="571298.SAMN04488026_106824"/>
<keyword evidence="4" id="KW-1185">Reference proteome</keyword>
<dbReference type="SUPFAM" id="SSF46785">
    <property type="entry name" value="Winged helix' DNA-binding domain"/>
    <property type="match status" value="1"/>
</dbReference>